<gene>
    <name evidence="8" type="ORF">ABDJ38_06405</name>
</gene>
<dbReference type="InterPro" id="IPR001444">
    <property type="entry name" value="Flag_bb_rod_N"/>
</dbReference>
<keyword evidence="3 4" id="KW-0975">Bacterial flagellum</keyword>
<feature type="domain" description="Flagellar hook protein FlgE/F/G-like D1" evidence="7">
    <location>
        <begin position="83"/>
        <end position="168"/>
    </location>
</feature>
<evidence type="ECO:0000256" key="4">
    <source>
        <dbReference type="RuleBase" id="RU362116"/>
    </source>
</evidence>
<dbReference type="EMBL" id="JBDLBR010000002">
    <property type="protein sequence ID" value="MEN7536799.1"/>
    <property type="molecule type" value="Genomic_DNA"/>
</dbReference>
<evidence type="ECO:0000256" key="2">
    <source>
        <dbReference type="ARBA" id="ARBA00009677"/>
    </source>
</evidence>
<organism evidence="8 9">
    <name type="scientific">Aurantiacibacter flavus</name>
    <dbReference type="NCBI Taxonomy" id="3145232"/>
    <lineage>
        <taxon>Bacteria</taxon>
        <taxon>Pseudomonadati</taxon>
        <taxon>Pseudomonadota</taxon>
        <taxon>Alphaproteobacteria</taxon>
        <taxon>Sphingomonadales</taxon>
        <taxon>Erythrobacteraceae</taxon>
        <taxon>Aurantiacibacter</taxon>
    </lineage>
</organism>
<dbReference type="NCBIfam" id="TIGR03506">
    <property type="entry name" value="FlgEFG_subfam"/>
    <property type="match status" value="2"/>
</dbReference>
<dbReference type="Proteomes" id="UP001484535">
    <property type="component" value="Unassembled WGS sequence"/>
</dbReference>
<keyword evidence="8" id="KW-0966">Cell projection</keyword>
<accession>A0ABV0CVA8</accession>
<evidence type="ECO:0000313" key="8">
    <source>
        <dbReference type="EMBL" id="MEN7536799.1"/>
    </source>
</evidence>
<dbReference type="PANTHER" id="PTHR30435">
    <property type="entry name" value="FLAGELLAR PROTEIN"/>
    <property type="match status" value="1"/>
</dbReference>
<protein>
    <recommendedName>
        <fullName evidence="4">Flagellar hook protein FlgE</fullName>
    </recommendedName>
</protein>
<evidence type="ECO:0000259" key="6">
    <source>
        <dbReference type="Pfam" id="PF06429"/>
    </source>
</evidence>
<dbReference type="Pfam" id="PF22692">
    <property type="entry name" value="LlgE_F_G_D1"/>
    <property type="match status" value="1"/>
</dbReference>
<dbReference type="Pfam" id="PF06429">
    <property type="entry name" value="Flg_bbr_C"/>
    <property type="match status" value="1"/>
</dbReference>
<evidence type="ECO:0000259" key="5">
    <source>
        <dbReference type="Pfam" id="PF00460"/>
    </source>
</evidence>
<dbReference type="PANTHER" id="PTHR30435:SF1">
    <property type="entry name" value="FLAGELLAR HOOK PROTEIN FLGE"/>
    <property type="match status" value="1"/>
</dbReference>
<feature type="domain" description="Flagellar basal body rod protein N-terminal" evidence="5">
    <location>
        <begin position="3"/>
        <end position="33"/>
    </location>
</feature>
<dbReference type="SUPFAM" id="SSF117143">
    <property type="entry name" value="Flagellar hook protein flgE"/>
    <property type="match status" value="1"/>
</dbReference>
<dbReference type="Pfam" id="PF00460">
    <property type="entry name" value="Flg_bb_rod"/>
    <property type="match status" value="1"/>
</dbReference>
<comment type="subcellular location">
    <subcellularLocation>
        <location evidence="1 4">Bacterial flagellum basal body</location>
    </subcellularLocation>
</comment>
<evidence type="ECO:0000259" key="7">
    <source>
        <dbReference type="Pfam" id="PF22692"/>
    </source>
</evidence>
<dbReference type="RefSeq" id="WP_346784248.1">
    <property type="nucleotide sequence ID" value="NZ_JBDLBR010000002.1"/>
</dbReference>
<evidence type="ECO:0000256" key="1">
    <source>
        <dbReference type="ARBA" id="ARBA00004117"/>
    </source>
</evidence>
<keyword evidence="8" id="KW-0282">Flagellum</keyword>
<dbReference type="InterPro" id="IPR037925">
    <property type="entry name" value="FlgE/F/G-like"/>
</dbReference>
<feature type="domain" description="Flagellar basal-body/hook protein C-terminal" evidence="6">
    <location>
        <begin position="224"/>
        <end position="268"/>
    </location>
</feature>
<dbReference type="InterPro" id="IPR010930">
    <property type="entry name" value="Flg_bb/hook_C_dom"/>
</dbReference>
<sequence>MSFYTSLSGLKNAQVDLGVISHNIANVETYGFKQSSTQFSDIVVGSAFSNPKLTQGIGASVEAIVQNFKLGPIEQTGAALDVAIAGDGFFSTVSAASGNTLYTRNGSFQMDANGFIHDGSDNRLQVFPTDTAGNVTSTTPVSAQVPQTNGAGSEFVSVTVEENGNVNAGYADGSVEVIGKIALASFTTPTGLKQVGSSNWQSSGLSGPANMGEPGAGLFGGLRSGSLERSNVDIAEELVSLITAQRNFQANAKAIDTATQIGQTVINLRT</sequence>
<evidence type="ECO:0000313" key="9">
    <source>
        <dbReference type="Proteomes" id="UP001484535"/>
    </source>
</evidence>
<dbReference type="InterPro" id="IPR053967">
    <property type="entry name" value="LlgE_F_G-like_D1"/>
</dbReference>
<comment type="similarity">
    <text evidence="2 4">Belongs to the flagella basal body rod proteins family.</text>
</comment>
<comment type="function">
    <text evidence="4">A flexible structure which links the flagellar filament to the drive apparatus in the basal body.</text>
</comment>
<evidence type="ECO:0000256" key="3">
    <source>
        <dbReference type="ARBA" id="ARBA00023143"/>
    </source>
</evidence>
<proteinExistence type="inferred from homology"/>
<reference evidence="8 9" key="1">
    <citation type="submission" date="2024-05" db="EMBL/GenBank/DDBJ databases">
        <authorList>
            <person name="Park S."/>
        </authorList>
    </citation>
    <scope>NUCLEOTIDE SEQUENCE [LARGE SCALE GENOMIC DNA]</scope>
    <source>
        <strain evidence="8 9">DGU5</strain>
    </source>
</reference>
<keyword evidence="8" id="KW-0969">Cilium</keyword>
<name>A0ABV0CVA8_9SPHN</name>
<comment type="caution">
    <text evidence="8">The sequence shown here is derived from an EMBL/GenBank/DDBJ whole genome shotgun (WGS) entry which is preliminary data.</text>
</comment>
<dbReference type="InterPro" id="IPR020013">
    <property type="entry name" value="Flagellar_FlgE/F/G"/>
</dbReference>
<keyword evidence="9" id="KW-1185">Reference proteome</keyword>